<protein>
    <submittedName>
        <fullName evidence="1 2">Uncharacterized protein</fullName>
    </submittedName>
</protein>
<dbReference type="EnsemblMetazoa" id="G20237.1">
    <property type="protein sequence ID" value="G20237.1:cds"/>
    <property type="gene ID" value="G20237"/>
</dbReference>
<evidence type="ECO:0000313" key="2">
    <source>
        <dbReference type="EnsemblMetazoa" id="G20237.1:cds"/>
    </source>
</evidence>
<gene>
    <name evidence="1" type="ORF">CGI_10026559</name>
</gene>
<dbReference type="HOGENOM" id="CLU_1361597_0_0_1"/>
<dbReference type="AlphaFoldDB" id="K1RBV6"/>
<dbReference type="EnsemblMetazoa" id="G20237.5">
    <property type="protein sequence ID" value="G20237.5:cds"/>
    <property type="gene ID" value="G20237"/>
</dbReference>
<proteinExistence type="predicted"/>
<sequence>MYQSQAAVASVDFGEASDPSPQGIQGDDCVNFRLWMESCRRYGLPGCDEQANHIVSGRKTISQVFQEQDQIIRDIARNYSQVRKSSAPVDSEASRQGVQEGYGYCATVDSSDSCVQGVQGLDILHGLVNVASPQGIQGDECVQFKLWLENCHRFGITGECEQQLNSIKYGRKTLAQIFQEQDTLIRQIVQEYKSGKSQDSS</sequence>
<dbReference type="EnsemblMetazoa" id="G20237.4">
    <property type="protein sequence ID" value="G20237.4:cds"/>
    <property type="gene ID" value="G20237"/>
</dbReference>
<keyword evidence="3" id="KW-1185">Reference proteome</keyword>
<evidence type="ECO:0000313" key="1">
    <source>
        <dbReference type="EMBL" id="EKC41099.1"/>
    </source>
</evidence>
<dbReference type="Proteomes" id="UP000005408">
    <property type="component" value="Unassembled WGS sequence"/>
</dbReference>
<reference evidence="2" key="2">
    <citation type="submission" date="2022-08" db="UniProtKB">
        <authorList>
            <consortium name="EnsemblMetazoa"/>
        </authorList>
    </citation>
    <scope>IDENTIFICATION</scope>
    <source>
        <strain evidence="2">05x7-T-G4-1.051#20</strain>
    </source>
</reference>
<accession>K1RBV6</accession>
<dbReference type="EMBL" id="JH817540">
    <property type="protein sequence ID" value="EKC41099.1"/>
    <property type="molecule type" value="Genomic_DNA"/>
</dbReference>
<reference evidence="1" key="1">
    <citation type="journal article" date="2012" name="Nature">
        <title>The oyster genome reveals stress adaptation and complexity of shell formation.</title>
        <authorList>
            <person name="Zhang G."/>
            <person name="Fang X."/>
            <person name="Guo X."/>
            <person name="Li L."/>
            <person name="Luo R."/>
            <person name="Xu F."/>
            <person name="Yang P."/>
            <person name="Zhang L."/>
            <person name="Wang X."/>
            <person name="Qi H."/>
            <person name="Xiong Z."/>
            <person name="Que H."/>
            <person name="Xie Y."/>
            <person name="Holland P.W."/>
            <person name="Paps J."/>
            <person name="Zhu Y."/>
            <person name="Wu F."/>
            <person name="Chen Y."/>
            <person name="Wang J."/>
            <person name="Peng C."/>
            <person name="Meng J."/>
            <person name="Yang L."/>
            <person name="Liu J."/>
            <person name="Wen B."/>
            <person name="Zhang N."/>
            <person name="Huang Z."/>
            <person name="Zhu Q."/>
            <person name="Feng Y."/>
            <person name="Mount A."/>
            <person name="Hedgecock D."/>
            <person name="Xu Z."/>
            <person name="Liu Y."/>
            <person name="Domazet-Loso T."/>
            <person name="Du Y."/>
            <person name="Sun X."/>
            <person name="Zhang S."/>
            <person name="Liu B."/>
            <person name="Cheng P."/>
            <person name="Jiang X."/>
            <person name="Li J."/>
            <person name="Fan D."/>
            <person name="Wang W."/>
            <person name="Fu W."/>
            <person name="Wang T."/>
            <person name="Wang B."/>
            <person name="Zhang J."/>
            <person name="Peng Z."/>
            <person name="Li Y."/>
            <person name="Li N."/>
            <person name="Wang J."/>
            <person name="Chen M."/>
            <person name="He Y."/>
            <person name="Tan F."/>
            <person name="Song X."/>
            <person name="Zheng Q."/>
            <person name="Huang R."/>
            <person name="Yang H."/>
            <person name="Du X."/>
            <person name="Chen L."/>
            <person name="Yang M."/>
            <person name="Gaffney P.M."/>
            <person name="Wang S."/>
            <person name="Luo L."/>
            <person name="She Z."/>
            <person name="Ming Y."/>
            <person name="Huang W."/>
            <person name="Zhang S."/>
            <person name="Huang B."/>
            <person name="Zhang Y."/>
            <person name="Qu T."/>
            <person name="Ni P."/>
            <person name="Miao G."/>
            <person name="Wang J."/>
            <person name="Wang Q."/>
            <person name="Steinberg C.E."/>
            <person name="Wang H."/>
            <person name="Li N."/>
            <person name="Qian L."/>
            <person name="Zhang G."/>
            <person name="Li Y."/>
            <person name="Yang H."/>
            <person name="Liu X."/>
            <person name="Wang J."/>
            <person name="Yin Y."/>
            <person name="Wang J."/>
        </authorList>
    </citation>
    <scope>NUCLEOTIDE SEQUENCE [LARGE SCALE GENOMIC DNA]</scope>
    <source>
        <strain evidence="1">05x7-T-G4-1.051#20</strain>
    </source>
</reference>
<organism evidence="1">
    <name type="scientific">Magallana gigas</name>
    <name type="common">Pacific oyster</name>
    <name type="synonym">Crassostrea gigas</name>
    <dbReference type="NCBI Taxonomy" id="29159"/>
    <lineage>
        <taxon>Eukaryota</taxon>
        <taxon>Metazoa</taxon>
        <taxon>Spiralia</taxon>
        <taxon>Lophotrochozoa</taxon>
        <taxon>Mollusca</taxon>
        <taxon>Bivalvia</taxon>
        <taxon>Autobranchia</taxon>
        <taxon>Pteriomorphia</taxon>
        <taxon>Ostreida</taxon>
        <taxon>Ostreoidea</taxon>
        <taxon>Ostreidae</taxon>
        <taxon>Magallana</taxon>
    </lineage>
</organism>
<name>K1RBV6_MAGGI</name>
<dbReference type="EnsemblMetazoa" id="G20237.2">
    <property type="protein sequence ID" value="G20237.2:cds"/>
    <property type="gene ID" value="G20237"/>
</dbReference>
<dbReference type="EnsemblMetazoa" id="G20237.3">
    <property type="protein sequence ID" value="G20237.3:cds"/>
    <property type="gene ID" value="G20237"/>
</dbReference>
<evidence type="ECO:0000313" key="3">
    <source>
        <dbReference type="Proteomes" id="UP000005408"/>
    </source>
</evidence>